<comment type="caution">
    <text evidence="1">The sequence shown here is derived from an EMBL/GenBank/DDBJ whole genome shotgun (WGS) entry which is preliminary data.</text>
</comment>
<dbReference type="Proteomes" id="UP000239560">
    <property type="component" value="Unassembled WGS sequence"/>
</dbReference>
<dbReference type="EMBL" id="LCTV02000009">
    <property type="protein sequence ID" value="PRQ72372.1"/>
    <property type="molecule type" value="Genomic_DNA"/>
</dbReference>
<dbReference type="AlphaFoldDB" id="A0A2T0A2Y5"/>
<dbReference type="SUPFAM" id="SSF144232">
    <property type="entry name" value="HIT/MYND zinc finger-like"/>
    <property type="match status" value="1"/>
</dbReference>
<proteinExistence type="predicted"/>
<dbReference type="Gene3D" id="6.10.140.2220">
    <property type="match status" value="1"/>
</dbReference>
<organism evidence="1 2">
    <name type="scientific">Rhodotorula toruloides</name>
    <name type="common">Yeast</name>
    <name type="synonym">Rhodosporidium toruloides</name>
    <dbReference type="NCBI Taxonomy" id="5286"/>
    <lineage>
        <taxon>Eukaryota</taxon>
        <taxon>Fungi</taxon>
        <taxon>Dikarya</taxon>
        <taxon>Basidiomycota</taxon>
        <taxon>Pucciniomycotina</taxon>
        <taxon>Microbotryomycetes</taxon>
        <taxon>Sporidiobolales</taxon>
        <taxon>Sporidiobolaceae</taxon>
        <taxon>Rhodotorula</taxon>
    </lineage>
</organism>
<sequence>MTSLTARRCVVCDAEATKRCSSCAKAGIDLFFCSSEHFQQVWLGHSILCGKSPPFCRYSAIGEHVDLFKECLNLPLEKTLRLQLLQLASPPQDDRPSLARLRFRKTVERILGFDPWKPGTKVDDTSTVAAELQRLTGTSAETLLRHLGSLSPDYIDLVPFHDVLVAGLGSLYDVPTGPRTRDVAWGDKGQLYSLLLFEAAQQWLSHRQEAGEPPVDPGLEAWWTQLIHRLSVALYSSPVNKSYRYAFDCHEQCFATTFACLKRGTDYDDPDLSKCFSTGLYAFDIIAQLLRPSEPSEADAALLAPAPPKKVKRGQVKMVRLRVKS</sequence>
<name>A0A2T0A2Y5_RHOTO</name>
<protein>
    <submittedName>
        <fullName evidence="1">Proteophosphoglycan ppg4</fullName>
    </submittedName>
</protein>
<dbReference type="OrthoDB" id="407198at2759"/>
<evidence type="ECO:0000313" key="1">
    <source>
        <dbReference type="EMBL" id="PRQ72372.1"/>
    </source>
</evidence>
<accession>A0A2T0A2Y5</accession>
<gene>
    <name evidence="1" type="ORF">AAT19DRAFT_16296</name>
</gene>
<reference evidence="1 2" key="1">
    <citation type="journal article" date="2018" name="Elife">
        <title>Functional genomics of lipid metabolism in the oleaginous yeast Rhodosporidium toruloides.</title>
        <authorList>
            <person name="Coradetti S.T."/>
            <person name="Pinel D."/>
            <person name="Geiselman G."/>
            <person name="Ito M."/>
            <person name="Mondo S."/>
            <person name="Reilly M.C."/>
            <person name="Cheng Y.F."/>
            <person name="Bauer S."/>
            <person name="Grigoriev I."/>
            <person name="Gladden J.M."/>
            <person name="Simmons B.A."/>
            <person name="Brem R."/>
            <person name="Arkin A.P."/>
            <person name="Skerker J.M."/>
        </authorList>
    </citation>
    <scope>NUCLEOTIDE SEQUENCE [LARGE SCALE GENOMIC DNA]</scope>
    <source>
        <strain evidence="1 2">NBRC 0880</strain>
    </source>
</reference>
<evidence type="ECO:0000313" key="2">
    <source>
        <dbReference type="Proteomes" id="UP000239560"/>
    </source>
</evidence>